<reference evidence="3 4" key="1">
    <citation type="submission" date="2019-12" db="EMBL/GenBank/DDBJ databases">
        <authorList>
            <person name="Ansaldi M."/>
            <person name="Clavijo F."/>
        </authorList>
    </citation>
    <scope>NUCLEOTIDE SEQUENCE [LARGE SCALE GENOMIC DNA]</scope>
</reference>
<feature type="coiled-coil region" evidence="1">
    <location>
        <begin position="25"/>
        <end position="56"/>
    </location>
</feature>
<feature type="transmembrane region" description="Helical" evidence="2">
    <location>
        <begin position="6"/>
        <end position="22"/>
    </location>
</feature>
<name>A0A679KLJ1_9CAUD</name>
<keyword evidence="2" id="KW-0472">Membrane</keyword>
<dbReference type="RefSeq" id="YP_010742814.1">
    <property type="nucleotide sequence ID" value="NC_073092.1"/>
</dbReference>
<protein>
    <submittedName>
        <fullName evidence="3">Uncharacterized protein</fullName>
    </submittedName>
</protein>
<keyword evidence="2" id="KW-0812">Transmembrane</keyword>
<proteinExistence type="predicted"/>
<keyword evidence="1" id="KW-0175">Coiled coil</keyword>
<dbReference type="GeneID" id="79707354"/>
<organism evidence="3 4">
    <name type="scientific">Xanthomonas phage Suba</name>
    <dbReference type="NCBI Taxonomy" id="2674975"/>
    <lineage>
        <taxon>Viruses</taxon>
        <taxon>Duplodnaviria</taxon>
        <taxon>Heunggongvirae</taxon>
        <taxon>Uroviricota</taxon>
        <taxon>Caudoviricetes</taxon>
        <taxon>Stanbaylleyvirinae</taxon>
        <taxon>Subavirus</taxon>
        <taxon>Subavirus suba</taxon>
    </lineage>
</organism>
<dbReference type="Proteomes" id="UP000464334">
    <property type="component" value="Chromosome"/>
</dbReference>
<evidence type="ECO:0000256" key="1">
    <source>
        <dbReference type="SAM" id="Coils"/>
    </source>
</evidence>
<evidence type="ECO:0000313" key="3">
    <source>
        <dbReference type="EMBL" id="CAA2409905.1"/>
    </source>
</evidence>
<evidence type="ECO:0000313" key="4">
    <source>
        <dbReference type="Proteomes" id="UP000464334"/>
    </source>
</evidence>
<keyword evidence="2" id="KW-1133">Transmembrane helix</keyword>
<evidence type="ECO:0000256" key="2">
    <source>
        <dbReference type="SAM" id="Phobius"/>
    </source>
</evidence>
<dbReference type="EMBL" id="LR743530">
    <property type="protein sequence ID" value="CAA2409905.1"/>
    <property type="molecule type" value="Genomic_DNA"/>
</dbReference>
<sequence length="89" mass="9779">MWAWIVAAGAVAASILGLYFLAKGKGKAEAEVKEAKSETERQAEDFAVEREAIETRTETVKVAENVASEVNRIAPGDAAERLRDEWTRD</sequence>
<accession>A0A679KLJ1</accession>
<dbReference type="KEGG" id="vg:79707354"/>
<keyword evidence="4" id="KW-1185">Reference proteome</keyword>